<dbReference type="Proteomes" id="UP000095286">
    <property type="component" value="Unplaced"/>
</dbReference>
<organism evidence="1 2">
    <name type="scientific">Rhabditophanes sp. KR3021</name>
    <dbReference type="NCBI Taxonomy" id="114890"/>
    <lineage>
        <taxon>Eukaryota</taxon>
        <taxon>Metazoa</taxon>
        <taxon>Ecdysozoa</taxon>
        <taxon>Nematoda</taxon>
        <taxon>Chromadorea</taxon>
        <taxon>Rhabditida</taxon>
        <taxon>Tylenchina</taxon>
        <taxon>Panagrolaimomorpha</taxon>
        <taxon>Strongyloidoidea</taxon>
        <taxon>Alloionematidae</taxon>
        <taxon>Rhabditophanes</taxon>
    </lineage>
</organism>
<dbReference type="WBParaSite" id="RSKR_0000086400.1">
    <property type="protein sequence ID" value="RSKR_0000086400.1"/>
    <property type="gene ID" value="RSKR_0000086400"/>
</dbReference>
<name>A0AC35TI64_9BILA</name>
<protein>
    <submittedName>
        <fullName evidence="2">VASt domain-containing protein</fullName>
    </submittedName>
</protein>
<accession>A0AC35TI64</accession>
<proteinExistence type="predicted"/>
<evidence type="ECO:0000313" key="1">
    <source>
        <dbReference type="Proteomes" id="UP000095286"/>
    </source>
</evidence>
<evidence type="ECO:0000313" key="2">
    <source>
        <dbReference type="WBParaSite" id="RSKR_0000086400.1"/>
    </source>
</evidence>
<sequence>MSKKNIAPLKGLLCWRKKSLLQFEHLLEASGEIVNTQGNAERNQDIGLKQLETIHEKGGQLIHEEVHYYFKKCSSTKAISDDGSVLLEYDSPKCTYDHCICQESQIISEPELISSKEDQNVTIDDRISIEEGEIIVKVDDEILIQEDNFVVKGDDVTSKEEDLIPEIVSISPDLVTEHLNDKTNNKEVVIDKTISEEDVIVPDEDATFLSTSSNKQVNEEKRLNRSNSFKLIRATFKQGLSYLKRTNSNRLDSPPNKRIKSFQKRKLYAIENSSESIDCLVKQIDFSTTFDEGDEIAGGLEMTFATEDTQITSSPEGMRAEETLNVDNYGSEQAPPLPLTNVITCDTYSEPVVPHFNSIHNLISEHICSKNEPLILANKQSISPKEQLILSNDSPICIAFQKPPLTTFSLQSDLPNCMESNETPMHPPPQIVEVQDLSAEQQRQTIIIYPSSGELYKRHQSYFEWTFKKVLKTREAIFLVAFCHEKSDQDKEAFLYITPNYLAYSSTKTHILMPYDEVTDILLQTNSIHFTSKEHGQLELEHLPDPPTIYQFLSCFKHFHSVPESAEFKRNSSLVGRVRSSFKRTASFRNNKKSELFQELASQLQTLLQSAISKFSDKKEGVPLPKQLQKLDKIVNDSVKKAQERESDFGDTTSFADSGLASLDENLSLSSNNGTDCGDSFQESERRKVFLNTPVECVCKDHQGDKYLDETINMSIESLSQLMFATTPWYDQLEEFVEDDLDVKKFFGRMIDTVASDWKLKAKRSQEYTRTRNYNMTFQNEFLPCKVTVIENHSVLPIDNNFEKGLVVTKKVTNPGIFILDNHFIQITYCMTRVSETKTKLKIHAGGIFTKRPFMLTAKMVNVNTEANLREHYYGLRRMLHLISSDVEKLNNVENLIQSQKNYHTMPFHSFHPNQQRINVTATCSDLNFNTDTITPGDGLGNSSISTFADNSQLISSLDKIGQNFTTLTRLFSLLILM</sequence>
<reference evidence="2" key="1">
    <citation type="submission" date="2016-11" db="UniProtKB">
        <authorList>
            <consortium name="WormBaseParasite"/>
        </authorList>
    </citation>
    <scope>IDENTIFICATION</scope>
    <source>
        <strain evidence="2">KR3021</strain>
    </source>
</reference>